<proteinExistence type="predicted"/>
<keyword evidence="1" id="KW-0732">Signal</keyword>
<dbReference type="EMBL" id="VSRR010101857">
    <property type="protein sequence ID" value="MPC95339.1"/>
    <property type="molecule type" value="Genomic_DNA"/>
</dbReference>
<comment type="caution">
    <text evidence="2">The sequence shown here is derived from an EMBL/GenBank/DDBJ whole genome shotgun (WGS) entry which is preliminary data.</text>
</comment>
<dbReference type="AlphaFoldDB" id="A0A5B7JKG3"/>
<evidence type="ECO:0008006" key="4">
    <source>
        <dbReference type="Google" id="ProtNLM"/>
    </source>
</evidence>
<feature type="signal peptide" evidence="1">
    <location>
        <begin position="1"/>
        <end position="18"/>
    </location>
</feature>
<name>A0A5B7JKG3_PORTR</name>
<gene>
    <name evidence="2" type="ORF">E2C01_090546</name>
</gene>
<feature type="chain" id="PRO_5023029119" description="Secreted protein" evidence="1">
    <location>
        <begin position="19"/>
        <end position="82"/>
    </location>
</feature>
<evidence type="ECO:0000313" key="3">
    <source>
        <dbReference type="Proteomes" id="UP000324222"/>
    </source>
</evidence>
<accession>A0A5B7JKG3</accession>
<keyword evidence="3" id="KW-1185">Reference proteome</keyword>
<reference evidence="2 3" key="1">
    <citation type="submission" date="2019-05" db="EMBL/GenBank/DDBJ databases">
        <title>Another draft genome of Portunus trituberculatus and its Hox gene families provides insights of decapod evolution.</title>
        <authorList>
            <person name="Jeong J.-H."/>
            <person name="Song I."/>
            <person name="Kim S."/>
            <person name="Choi T."/>
            <person name="Kim D."/>
            <person name="Ryu S."/>
            <person name="Kim W."/>
        </authorList>
    </citation>
    <scope>NUCLEOTIDE SEQUENCE [LARGE SCALE GENOMIC DNA]</scope>
    <source>
        <tissue evidence="2">Muscle</tissue>
    </source>
</reference>
<dbReference type="Proteomes" id="UP000324222">
    <property type="component" value="Unassembled WGS sequence"/>
</dbReference>
<evidence type="ECO:0000256" key="1">
    <source>
        <dbReference type="SAM" id="SignalP"/>
    </source>
</evidence>
<sequence>MFVIKLLLFVSATMRAESCCYRHESKHGNTSLLTLLTPMCGEVWVGVVMISPFLSLPSFALTPSFAPSRDQVRDIMALKVTP</sequence>
<organism evidence="2 3">
    <name type="scientific">Portunus trituberculatus</name>
    <name type="common">Swimming crab</name>
    <name type="synonym">Neptunus trituberculatus</name>
    <dbReference type="NCBI Taxonomy" id="210409"/>
    <lineage>
        <taxon>Eukaryota</taxon>
        <taxon>Metazoa</taxon>
        <taxon>Ecdysozoa</taxon>
        <taxon>Arthropoda</taxon>
        <taxon>Crustacea</taxon>
        <taxon>Multicrustacea</taxon>
        <taxon>Malacostraca</taxon>
        <taxon>Eumalacostraca</taxon>
        <taxon>Eucarida</taxon>
        <taxon>Decapoda</taxon>
        <taxon>Pleocyemata</taxon>
        <taxon>Brachyura</taxon>
        <taxon>Eubrachyura</taxon>
        <taxon>Portunoidea</taxon>
        <taxon>Portunidae</taxon>
        <taxon>Portuninae</taxon>
        <taxon>Portunus</taxon>
    </lineage>
</organism>
<evidence type="ECO:0000313" key="2">
    <source>
        <dbReference type="EMBL" id="MPC95339.1"/>
    </source>
</evidence>
<protein>
    <recommendedName>
        <fullName evidence="4">Secreted protein</fullName>
    </recommendedName>
</protein>